<dbReference type="GO" id="GO:0055085">
    <property type="term" value="P:transmembrane transport"/>
    <property type="evidence" value="ECO:0007669"/>
    <property type="project" value="InterPro"/>
</dbReference>
<dbReference type="InterPro" id="IPR000515">
    <property type="entry name" value="MetI-like"/>
</dbReference>
<dbReference type="SUPFAM" id="SSF161098">
    <property type="entry name" value="MetI-like"/>
    <property type="match status" value="1"/>
</dbReference>
<dbReference type="Proteomes" id="UP000215509">
    <property type="component" value="Unassembled WGS sequence"/>
</dbReference>
<keyword evidence="4 7" id="KW-0812">Transmembrane</keyword>
<feature type="domain" description="ABC transmembrane type-1" evidence="8">
    <location>
        <begin position="66"/>
        <end position="257"/>
    </location>
</feature>
<feature type="transmembrane region" description="Helical" evidence="7">
    <location>
        <begin position="65"/>
        <end position="89"/>
    </location>
</feature>
<dbReference type="RefSeq" id="WP_094013078.1">
    <property type="nucleotide sequence ID" value="NZ_NMQW01000002.1"/>
</dbReference>
<evidence type="ECO:0000256" key="4">
    <source>
        <dbReference type="ARBA" id="ARBA00022692"/>
    </source>
</evidence>
<reference evidence="9 10" key="1">
    <citation type="submission" date="2017-07" db="EMBL/GenBank/DDBJ databases">
        <title>Genome sequencing and assembly of Paenibacillus rigui.</title>
        <authorList>
            <person name="Mayilraj S."/>
        </authorList>
    </citation>
    <scope>NUCLEOTIDE SEQUENCE [LARGE SCALE GENOMIC DNA]</scope>
    <source>
        <strain evidence="9 10">JCM 16352</strain>
    </source>
</reference>
<dbReference type="PANTHER" id="PTHR43744:SF12">
    <property type="entry name" value="ABC TRANSPORTER PERMEASE PROTEIN MG189-RELATED"/>
    <property type="match status" value="1"/>
</dbReference>
<evidence type="ECO:0000256" key="7">
    <source>
        <dbReference type="RuleBase" id="RU363032"/>
    </source>
</evidence>
<keyword evidence="6 7" id="KW-0472">Membrane</keyword>
<comment type="subcellular location">
    <subcellularLocation>
        <location evidence="1 7">Cell membrane</location>
        <topology evidence="1 7">Multi-pass membrane protein</topology>
    </subcellularLocation>
</comment>
<organism evidence="9 10">
    <name type="scientific">Paenibacillus rigui</name>
    <dbReference type="NCBI Taxonomy" id="554312"/>
    <lineage>
        <taxon>Bacteria</taxon>
        <taxon>Bacillati</taxon>
        <taxon>Bacillota</taxon>
        <taxon>Bacilli</taxon>
        <taxon>Bacillales</taxon>
        <taxon>Paenibacillaceae</taxon>
        <taxon>Paenibacillus</taxon>
    </lineage>
</organism>
<evidence type="ECO:0000256" key="5">
    <source>
        <dbReference type="ARBA" id="ARBA00022989"/>
    </source>
</evidence>
<dbReference type="CDD" id="cd06261">
    <property type="entry name" value="TM_PBP2"/>
    <property type="match status" value="1"/>
</dbReference>
<dbReference type="InterPro" id="IPR035906">
    <property type="entry name" value="MetI-like_sf"/>
</dbReference>
<dbReference type="AlphaFoldDB" id="A0A229UWN0"/>
<dbReference type="GO" id="GO:0005886">
    <property type="term" value="C:plasma membrane"/>
    <property type="evidence" value="ECO:0007669"/>
    <property type="project" value="UniProtKB-SubCell"/>
</dbReference>
<evidence type="ECO:0000256" key="1">
    <source>
        <dbReference type="ARBA" id="ARBA00004651"/>
    </source>
</evidence>
<gene>
    <name evidence="9" type="ORF">CF651_01565</name>
</gene>
<dbReference type="EMBL" id="NMQW01000002">
    <property type="protein sequence ID" value="OXM87828.1"/>
    <property type="molecule type" value="Genomic_DNA"/>
</dbReference>
<evidence type="ECO:0000256" key="6">
    <source>
        <dbReference type="ARBA" id="ARBA00023136"/>
    </source>
</evidence>
<dbReference type="PANTHER" id="PTHR43744">
    <property type="entry name" value="ABC TRANSPORTER PERMEASE PROTEIN MG189-RELATED-RELATED"/>
    <property type="match status" value="1"/>
</dbReference>
<protein>
    <submittedName>
        <fullName evidence="9">Maltose ABC transporter permease</fullName>
    </submittedName>
</protein>
<dbReference type="OrthoDB" id="9771544at2"/>
<evidence type="ECO:0000313" key="10">
    <source>
        <dbReference type="Proteomes" id="UP000215509"/>
    </source>
</evidence>
<dbReference type="Gene3D" id="1.10.3720.10">
    <property type="entry name" value="MetI-like"/>
    <property type="match status" value="1"/>
</dbReference>
<evidence type="ECO:0000313" key="9">
    <source>
        <dbReference type="EMBL" id="OXM87828.1"/>
    </source>
</evidence>
<evidence type="ECO:0000256" key="2">
    <source>
        <dbReference type="ARBA" id="ARBA00022448"/>
    </source>
</evidence>
<proteinExistence type="inferred from homology"/>
<evidence type="ECO:0000256" key="3">
    <source>
        <dbReference type="ARBA" id="ARBA00022475"/>
    </source>
</evidence>
<keyword evidence="10" id="KW-1185">Reference proteome</keyword>
<sequence length="271" mass="29113">MLSARKFLLTLLGIAIGALHAVPLYIALTVALKPAHDLSSRWLLPKAPTLEHFRFAWDAGGLPRAFANTLLITAVTALLVVAVSAIAAYPIARIRSRMSTMAMNAILAVMMIPSLSVIVPLYAVMNQLGGINTYWGIILVLTTNSLPLAIFLYVNFIKAVPKELDEAAIVDGCSALGAFLRVVLPQLRPVTATVLILKGLGAWNNYHFALYFLQKPELRTVTLSIAGFFSEYSSDLNAASAAALLVVLPVLAVFLLLQKQFVAGLTDGAVK</sequence>
<feature type="transmembrane region" description="Helical" evidence="7">
    <location>
        <begin position="101"/>
        <end position="122"/>
    </location>
</feature>
<feature type="transmembrane region" description="Helical" evidence="7">
    <location>
        <begin position="134"/>
        <end position="156"/>
    </location>
</feature>
<feature type="transmembrane region" description="Helical" evidence="7">
    <location>
        <begin position="238"/>
        <end position="257"/>
    </location>
</feature>
<keyword evidence="3" id="KW-1003">Cell membrane</keyword>
<keyword evidence="2 7" id="KW-0813">Transport</keyword>
<keyword evidence="5 7" id="KW-1133">Transmembrane helix</keyword>
<name>A0A229UWN0_9BACL</name>
<dbReference type="Pfam" id="PF00528">
    <property type="entry name" value="BPD_transp_1"/>
    <property type="match status" value="1"/>
</dbReference>
<accession>A0A229UWN0</accession>
<comment type="caution">
    <text evidence="9">The sequence shown here is derived from an EMBL/GenBank/DDBJ whole genome shotgun (WGS) entry which is preliminary data.</text>
</comment>
<comment type="similarity">
    <text evidence="7">Belongs to the binding-protein-dependent transport system permease family.</text>
</comment>
<evidence type="ECO:0000259" key="8">
    <source>
        <dbReference type="PROSITE" id="PS50928"/>
    </source>
</evidence>
<dbReference type="PROSITE" id="PS50928">
    <property type="entry name" value="ABC_TM1"/>
    <property type="match status" value="1"/>
</dbReference>